<evidence type="ECO:0000259" key="1">
    <source>
        <dbReference type="Pfam" id="PF00149"/>
    </source>
</evidence>
<organism evidence="2">
    <name type="scientific">marine sediment metagenome</name>
    <dbReference type="NCBI Taxonomy" id="412755"/>
    <lineage>
        <taxon>unclassified sequences</taxon>
        <taxon>metagenomes</taxon>
        <taxon>ecological metagenomes</taxon>
    </lineage>
</organism>
<dbReference type="Pfam" id="PF00149">
    <property type="entry name" value="Metallophos"/>
    <property type="match status" value="1"/>
</dbReference>
<dbReference type="EMBL" id="BARW01001266">
    <property type="protein sequence ID" value="GAI72624.1"/>
    <property type="molecule type" value="Genomic_DNA"/>
</dbReference>
<protein>
    <recommendedName>
        <fullName evidence="1">Calcineurin-like phosphoesterase domain-containing protein</fullName>
    </recommendedName>
</protein>
<dbReference type="GO" id="GO:0016787">
    <property type="term" value="F:hydrolase activity"/>
    <property type="evidence" value="ECO:0007669"/>
    <property type="project" value="InterPro"/>
</dbReference>
<proteinExistence type="predicted"/>
<comment type="caution">
    <text evidence="2">The sequence shown here is derived from an EMBL/GenBank/DDBJ whole genome shotgun (WGS) entry which is preliminary data.</text>
</comment>
<dbReference type="InterPro" id="IPR050535">
    <property type="entry name" value="DNA_Repair-Maintenance_Comp"/>
</dbReference>
<dbReference type="InterPro" id="IPR029052">
    <property type="entry name" value="Metallo-depent_PP-like"/>
</dbReference>
<dbReference type="InterPro" id="IPR004843">
    <property type="entry name" value="Calcineurin-like_PHP"/>
</dbReference>
<evidence type="ECO:0000313" key="2">
    <source>
        <dbReference type="EMBL" id="GAI72624.1"/>
    </source>
</evidence>
<feature type="domain" description="Calcineurin-like phosphoesterase" evidence="1">
    <location>
        <begin position="1"/>
        <end position="177"/>
    </location>
</feature>
<accession>X1SXT8</accession>
<dbReference type="AlphaFoldDB" id="X1SXT8"/>
<dbReference type="Gene3D" id="3.60.21.10">
    <property type="match status" value="1"/>
</dbReference>
<dbReference type="PANTHER" id="PTHR30337">
    <property type="entry name" value="COMPONENT OF ATP-DEPENDENT DSDNA EXONUCLEASE"/>
    <property type="match status" value="1"/>
</dbReference>
<reference evidence="2" key="1">
    <citation type="journal article" date="2014" name="Front. Microbiol.">
        <title>High frequency of phylogenetically diverse reductive dehalogenase-homologous genes in deep subseafloor sedimentary metagenomes.</title>
        <authorList>
            <person name="Kawai M."/>
            <person name="Futagami T."/>
            <person name="Toyoda A."/>
            <person name="Takaki Y."/>
            <person name="Nishi S."/>
            <person name="Hori S."/>
            <person name="Arai W."/>
            <person name="Tsubouchi T."/>
            <person name="Morono Y."/>
            <person name="Uchiyama I."/>
            <person name="Ito T."/>
            <person name="Fujiyama A."/>
            <person name="Inagaki F."/>
            <person name="Takami H."/>
        </authorList>
    </citation>
    <scope>NUCLEOTIDE SEQUENCE</scope>
    <source>
        <strain evidence="2">Expedition CK06-06</strain>
    </source>
</reference>
<dbReference type="SUPFAM" id="SSF56300">
    <property type="entry name" value="Metallo-dependent phosphatases"/>
    <property type="match status" value="1"/>
</dbReference>
<name>X1SXT8_9ZZZZ</name>
<feature type="non-terminal residue" evidence="2">
    <location>
        <position position="1"/>
    </location>
</feature>
<sequence>ADVHLKTKEKSPERWNALSNILDKMLSEDIKTLFIAGDLFNEESQNYSEFDEFCKNTKYTSNQIKFHIIPGNHDPSIKQQYFTSDNIRVFGKSEIIKLGEPPATFLFIPYLPAKSIGEVIAEYKENLPKLWILIGHGDYMVGLHDPNPYEPGIYMPLTRNDIQYYNPVKIILGHIHKKINLGKVYYPGSPCGLDINETGKRSFLIVNTDTLEVVENVIDTDYIFFNETLISLPTTNEFEYIERKIQEMVRKWNIGKNEASKVRIRLKIKGYTSNKNKLLEITKETLKNFTFYNHQEPDLSEVSIFNDPERIAIVEKLRDEIEKLKWDNEITSKEDILEKSLHIILKE</sequence>
<gene>
    <name evidence="2" type="ORF">S12H4_04208</name>
</gene>